<organism evidence="3 4">
    <name type="scientific">Naematelia encephala</name>
    <dbReference type="NCBI Taxonomy" id="71784"/>
    <lineage>
        <taxon>Eukaryota</taxon>
        <taxon>Fungi</taxon>
        <taxon>Dikarya</taxon>
        <taxon>Basidiomycota</taxon>
        <taxon>Agaricomycotina</taxon>
        <taxon>Tremellomycetes</taxon>
        <taxon>Tremellales</taxon>
        <taxon>Naemateliaceae</taxon>
        <taxon>Naematelia</taxon>
    </lineage>
</organism>
<feature type="transmembrane region" description="Helical" evidence="2">
    <location>
        <begin position="273"/>
        <end position="294"/>
    </location>
</feature>
<dbReference type="EMBL" id="MCFC01000123">
    <property type="protein sequence ID" value="ORY20876.1"/>
    <property type="molecule type" value="Genomic_DNA"/>
</dbReference>
<dbReference type="AlphaFoldDB" id="A0A1Y2AEF1"/>
<evidence type="ECO:0008006" key="5">
    <source>
        <dbReference type="Google" id="ProtNLM"/>
    </source>
</evidence>
<dbReference type="STRING" id="71784.A0A1Y2AEF1"/>
<dbReference type="Proteomes" id="UP000193986">
    <property type="component" value="Unassembled WGS sequence"/>
</dbReference>
<dbReference type="InParanoid" id="A0A1Y2AEF1"/>
<evidence type="ECO:0000313" key="4">
    <source>
        <dbReference type="Proteomes" id="UP000193986"/>
    </source>
</evidence>
<feature type="region of interest" description="Disordered" evidence="1">
    <location>
        <begin position="1"/>
        <end position="96"/>
    </location>
</feature>
<comment type="caution">
    <text evidence="3">The sequence shown here is derived from an EMBL/GenBank/DDBJ whole genome shotgun (WGS) entry which is preliminary data.</text>
</comment>
<feature type="compositionally biased region" description="Basic and acidic residues" evidence="1">
    <location>
        <begin position="28"/>
        <end position="40"/>
    </location>
</feature>
<evidence type="ECO:0000256" key="2">
    <source>
        <dbReference type="SAM" id="Phobius"/>
    </source>
</evidence>
<proteinExistence type="predicted"/>
<feature type="region of interest" description="Disordered" evidence="1">
    <location>
        <begin position="111"/>
        <end position="132"/>
    </location>
</feature>
<evidence type="ECO:0000313" key="3">
    <source>
        <dbReference type="EMBL" id="ORY20876.1"/>
    </source>
</evidence>
<keyword evidence="2" id="KW-0472">Membrane</keyword>
<sequence length="321" mass="34754">MSYASVASHNIPFGEMPKPDQNLADGHFSGETEAHNDVDSKINVLPAGSDVQHPDIPHHTPEHPTLDLHPASAIPEPSTSDSAPKPAPAPHKHDVHIPESGAEYEAHIKEEAKDAEKKAEKKGKEVEKEAKEVGKNIEKKTKEVGKEIEKKSKAFGKKAKAEFEEVESKLGPYWEKSKDIVLRPGTLGGLMGVVNVGILGTIGYFAYTRKDQPWDRRIVGGAIAGTLALFSAEGYVTESYLQTPEGQQEAERAKKEGSKAYLQAKEVILRPQVAGGLVGAVNVAILGTVGYFSYKHWNQAWDRRVVSAVTVGLLSLSGLEG</sequence>
<accession>A0A1Y2AEF1</accession>
<keyword evidence="2" id="KW-1133">Transmembrane helix</keyword>
<protein>
    <recommendedName>
        <fullName evidence="5">Mitochondrial outer membrane protein OM14 C-terminal domain-containing protein</fullName>
    </recommendedName>
</protein>
<name>A0A1Y2AEF1_9TREE</name>
<keyword evidence="2" id="KW-0812">Transmembrane</keyword>
<feature type="transmembrane region" description="Helical" evidence="2">
    <location>
        <begin position="187"/>
        <end position="206"/>
    </location>
</feature>
<keyword evidence="4" id="KW-1185">Reference proteome</keyword>
<evidence type="ECO:0000256" key="1">
    <source>
        <dbReference type="SAM" id="MobiDB-lite"/>
    </source>
</evidence>
<feature type="compositionally biased region" description="Basic and acidic residues" evidence="1">
    <location>
        <begin position="52"/>
        <end position="66"/>
    </location>
</feature>
<reference evidence="3 4" key="1">
    <citation type="submission" date="2016-07" db="EMBL/GenBank/DDBJ databases">
        <title>Pervasive Adenine N6-methylation of Active Genes in Fungi.</title>
        <authorList>
            <consortium name="DOE Joint Genome Institute"/>
            <person name="Mondo S.J."/>
            <person name="Dannebaum R.O."/>
            <person name="Kuo R.C."/>
            <person name="Labutti K."/>
            <person name="Haridas S."/>
            <person name="Kuo A."/>
            <person name="Salamov A."/>
            <person name="Ahrendt S.R."/>
            <person name="Lipzen A."/>
            <person name="Sullivan W."/>
            <person name="Andreopoulos W.B."/>
            <person name="Clum A."/>
            <person name="Lindquist E."/>
            <person name="Daum C."/>
            <person name="Ramamoorthy G.K."/>
            <person name="Gryganskyi A."/>
            <person name="Culley D."/>
            <person name="Magnuson J.K."/>
            <person name="James T.Y."/>
            <person name="O'Malley M.A."/>
            <person name="Stajich J.E."/>
            <person name="Spatafora J.W."/>
            <person name="Visel A."/>
            <person name="Grigoriev I.V."/>
        </authorList>
    </citation>
    <scope>NUCLEOTIDE SEQUENCE [LARGE SCALE GENOMIC DNA]</scope>
    <source>
        <strain evidence="3 4">68-887.2</strain>
    </source>
</reference>
<gene>
    <name evidence="3" type="ORF">BCR39DRAFT_554668</name>
</gene>
<feature type="transmembrane region" description="Helical" evidence="2">
    <location>
        <begin position="218"/>
        <end position="236"/>
    </location>
</feature>
<dbReference type="OrthoDB" id="2553651at2759"/>